<keyword evidence="3" id="KW-1185">Reference proteome</keyword>
<dbReference type="InterPro" id="IPR036869">
    <property type="entry name" value="J_dom_sf"/>
</dbReference>
<dbReference type="PRINTS" id="PR00625">
    <property type="entry name" value="JDOMAIN"/>
</dbReference>
<dbReference type="EMBL" id="CM001880">
    <property type="protein sequence ID" value="EOX98770.1"/>
    <property type="molecule type" value="Genomic_DNA"/>
</dbReference>
<sequence>MANTTVTWSGFRRQFMSSSNTNKLRIPQGRSSIFSQNLTHTLFHSPSSKRPCHHLARRLIVKATQDYYSILGVSKSASKSDIKSAYRKLARNYHPDVNK</sequence>
<dbReference type="Proteomes" id="UP000026915">
    <property type="component" value="Chromosome 2"/>
</dbReference>
<dbReference type="CDD" id="cd06257">
    <property type="entry name" value="DnaJ"/>
    <property type="match status" value="1"/>
</dbReference>
<dbReference type="eggNOG" id="KOG0715">
    <property type="taxonomic scope" value="Eukaryota"/>
</dbReference>
<dbReference type="PANTHER" id="PTHR43096">
    <property type="entry name" value="DNAJ HOMOLOG 1, MITOCHONDRIAL-RELATED"/>
    <property type="match status" value="1"/>
</dbReference>
<evidence type="ECO:0000259" key="1">
    <source>
        <dbReference type="PROSITE" id="PS50076"/>
    </source>
</evidence>
<name>A0A061E1E7_THECC</name>
<dbReference type="STRING" id="3641.A0A061E1E7"/>
<dbReference type="InterPro" id="IPR001623">
    <property type="entry name" value="DnaJ_domain"/>
</dbReference>
<organism evidence="2 3">
    <name type="scientific">Theobroma cacao</name>
    <name type="common">Cacao</name>
    <name type="synonym">Cocoa</name>
    <dbReference type="NCBI Taxonomy" id="3641"/>
    <lineage>
        <taxon>Eukaryota</taxon>
        <taxon>Viridiplantae</taxon>
        <taxon>Streptophyta</taxon>
        <taxon>Embryophyta</taxon>
        <taxon>Tracheophyta</taxon>
        <taxon>Spermatophyta</taxon>
        <taxon>Magnoliopsida</taxon>
        <taxon>eudicotyledons</taxon>
        <taxon>Gunneridae</taxon>
        <taxon>Pentapetalae</taxon>
        <taxon>rosids</taxon>
        <taxon>malvids</taxon>
        <taxon>Malvales</taxon>
        <taxon>Malvaceae</taxon>
        <taxon>Byttnerioideae</taxon>
        <taxon>Theobroma</taxon>
    </lineage>
</organism>
<gene>
    <name evidence="2" type="ORF">TCM_007459</name>
</gene>
<dbReference type="Pfam" id="PF00226">
    <property type="entry name" value="DnaJ"/>
    <property type="match status" value="1"/>
</dbReference>
<dbReference type="AlphaFoldDB" id="A0A061E1E7"/>
<dbReference type="HOGENOM" id="CLU_2268434_0_0_1"/>
<protein>
    <recommendedName>
        <fullName evidence="1">J domain-containing protein</fullName>
    </recommendedName>
</protein>
<accession>A0A061E1E7</accession>
<dbReference type="PANTHER" id="PTHR43096:SF38">
    <property type="entry name" value="CHAPERONE PROTEIN DNAJ A6, CHLOROPLASTIC-LIKE"/>
    <property type="match status" value="1"/>
</dbReference>
<feature type="domain" description="J" evidence="1">
    <location>
        <begin position="66"/>
        <end position="99"/>
    </location>
</feature>
<dbReference type="SUPFAM" id="SSF46565">
    <property type="entry name" value="Chaperone J-domain"/>
    <property type="match status" value="1"/>
</dbReference>
<evidence type="ECO:0000313" key="2">
    <source>
        <dbReference type="EMBL" id="EOX98770.1"/>
    </source>
</evidence>
<dbReference type="Gramene" id="EOX98770">
    <property type="protein sequence ID" value="EOX98770"/>
    <property type="gene ID" value="TCM_007459"/>
</dbReference>
<reference evidence="2 3" key="1">
    <citation type="journal article" date="2013" name="Genome Biol.">
        <title>The genome sequence of the most widely cultivated cacao type and its use to identify candidate genes regulating pod color.</title>
        <authorList>
            <person name="Motamayor J.C."/>
            <person name="Mockaitis K."/>
            <person name="Schmutz J."/>
            <person name="Haiminen N."/>
            <person name="Iii D.L."/>
            <person name="Cornejo O."/>
            <person name="Findley S.D."/>
            <person name="Zheng P."/>
            <person name="Utro F."/>
            <person name="Royaert S."/>
            <person name="Saski C."/>
            <person name="Jenkins J."/>
            <person name="Podicheti R."/>
            <person name="Zhao M."/>
            <person name="Scheffler B.E."/>
            <person name="Stack J.C."/>
            <person name="Feltus F.A."/>
            <person name="Mustiga G.M."/>
            <person name="Amores F."/>
            <person name="Phillips W."/>
            <person name="Marelli J.P."/>
            <person name="May G.D."/>
            <person name="Shapiro H."/>
            <person name="Ma J."/>
            <person name="Bustamante C.D."/>
            <person name="Schnell R.J."/>
            <person name="Main D."/>
            <person name="Gilbert D."/>
            <person name="Parida L."/>
            <person name="Kuhn D.N."/>
        </authorList>
    </citation>
    <scope>NUCLEOTIDE SEQUENCE [LARGE SCALE GENOMIC DNA]</scope>
    <source>
        <strain evidence="3">cv. Matina 1-6</strain>
    </source>
</reference>
<proteinExistence type="predicted"/>
<dbReference type="PROSITE" id="PS50076">
    <property type="entry name" value="DNAJ_2"/>
    <property type="match status" value="1"/>
</dbReference>
<evidence type="ECO:0000313" key="3">
    <source>
        <dbReference type="Proteomes" id="UP000026915"/>
    </source>
</evidence>
<dbReference type="SMART" id="SM00271">
    <property type="entry name" value="DnaJ"/>
    <property type="match status" value="1"/>
</dbReference>
<dbReference type="InParanoid" id="A0A061E1E7"/>
<dbReference type="Gene3D" id="1.10.287.110">
    <property type="entry name" value="DnaJ domain"/>
    <property type="match status" value="1"/>
</dbReference>